<organism evidence="2 3">
    <name type="scientific">Roseovarius litoreus</name>
    <dbReference type="NCBI Taxonomy" id="1155722"/>
    <lineage>
        <taxon>Bacteria</taxon>
        <taxon>Pseudomonadati</taxon>
        <taxon>Pseudomonadota</taxon>
        <taxon>Alphaproteobacteria</taxon>
        <taxon>Rhodobacterales</taxon>
        <taxon>Roseobacteraceae</taxon>
        <taxon>Roseovarius</taxon>
    </lineage>
</organism>
<keyword evidence="2" id="KW-0808">Transferase</keyword>
<feature type="domain" description="N-acetyltransferase" evidence="1">
    <location>
        <begin position="41"/>
        <end position="192"/>
    </location>
</feature>
<dbReference type="PROSITE" id="PS51186">
    <property type="entry name" value="GNAT"/>
    <property type="match status" value="1"/>
</dbReference>
<dbReference type="PROSITE" id="PS51257">
    <property type="entry name" value="PROKAR_LIPOPROTEIN"/>
    <property type="match status" value="1"/>
</dbReference>
<dbReference type="InterPro" id="IPR000182">
    <property type="entry name" value="GNAT_dom"/>
</dbReference>
<evidence type="ECO:0000259" key="1">
    <source>
        <dbReference type="PROSITE" id="PS51186"/>
    </source>
</evidence>
<gene>
    <name evidence="2" type="ORF">SAMN05443432_103371</name>
</gene>
<dbReference type="SUPFAM" id="SSF55729">
    <property type="entry name" value="Acyl-CoA N-acyltransferases (Nat)"/>
    <property type="match status" value="1"/>
</dbReference>
<dbReference type="Pfam" id="PF13508">
    <property type="entry name" value="Acetyltransf_7"/>
    <property type="match status" value="1"/>
</dbReference>
<dbReference type="Gene3D" id="3.40.630.30">
    <property type="match status" value="1"/>
</dbReference>
<dbReference type="EMBL" id="FRCB01000003">
    <property type="protein sequence ID" value="SHL91318.1"/>
    <property type="molecule type" value="Genomic_DNA"/>
</dbReference>
<dbReference type="GO" id="GO:0016747">
    <property type="term" value="F:acyltransferase activity, transferring groups other than amino-acyl groups"/>
    <property type="evidence" value="ECO:0007669"/>
    <property type="project" value="InterPro"/>
</dbReference>
<accession>A0A1M7EI13</accession>
<dbReference type="InterPro" id="IPR016181">
    <property type="entry name" value="Acyl_CoA_acyltransferase"/>
</dbReference>
<evidence type="ECO:0000313" key="2">
    <source>
        <dbReference type="EMBL" id="SHL91318.1"/>
    </source>
</evidence>
<protein>
    <submittedName>
        <fullName evidence="2">Predicted N-acetyltransferase YhbS</fullName>
    </submittedName>
</protein>
<name>A0A1M7EI13_9RHOB</name>
<keyword evidence="3" id="KW-1185">Reference proteome</keyword>
<dbReference type="Proteomes" id="UP000322545">
    <property type="component" value="Unassembled WGS sequence"/>
</dbReference>
<dbReference type="CDD" id="cd04301">
    <property type="entry name" value="NAT_SF"/>
    <property type="match status" value="1"/>
</dbReference>
<dbReference type="AlphaFoldDB" id="A0A1M7EI13"/>
<evidence type="ECO:0000313" key="3">
    <source>
        <dbReference type="Proteomes" id="UP000322545"/>
    </source>
</evidence>
<reference evidence="2 3" key="1">
    <citation type="submission" date="2016-11" db="EMBL/GenBank/DDBJ databases">
        <authorList>
            <person name="Varghese N."/>
            <person name="Submissions S."/>
        </authorList>
    </citation>
    <scope>NUCLEOTIDE SEQUENCE [LARGE SCALE GENOMIC DNA]</scope>
    <source>
        <strain evidence="2 3">DSM 28249</strain>
    </source>
</reference>
<sequence>MSVLRIAARPVQDHEAYFPALPLGFACGVQSYMVLTQRGQERILIVTSDIDGRQAQIAELFVQAFTASDGAEEGAMVGGLVRALLDEMAQGDVMVFVAEDEGRIVGAAIFSRLRYGTDPRHVMILSPMAVASDRQGQGIGQRLLTEALATLRAAGVDVAMTYGDPAFYGKVGFEPMAQDVVPAPLPLSQPEGWIGQSLTGDEIMPLHGPCTCVSALSDPSIW</sequence>
<proteinExistence type="predicted"/>